<keyword evidence="6" id="KW-1185">Reference proteome</keyword>
<dbReference type="PANTHER" id="PTHR47926">
    <property type="entry name" value="PENTATRICOPEPTIDE REPEAT-CONTAINING PROTEIN"/>
    <property type="match status" value="1"/>
</dbReference>
<organism evidence="5 6">
    <name type="scientific">Actinidia rufa</name>
    <dbReference type="NCBI Taxonomy" id="165716"/>
    <lineage>
        <taxon>Eukaryota</taxon>
        <taxon>Viridiplantae</taxon>
        <taxon>Streptophyta</taxon>
        <taxon>Embryophyta</taxon>
        <taxon>Tracheophyta</taxon>
        <taxon>Spermatophyta</taxon>
        <taxon>Magnoliopsida</taxon>
        <taxon>eudicotyledons</taxon>
        <taxon>Gunneridae</taxon>
        <taxon>Pentapetalae</taxon>
        <taxon>asterids</taxon>
        <taxon>Ericales</taxon>
        <taxon>Actinidiaceae</taxon>
        <taxon>Actinidia</taxon>
    </lineage>
</organism>
<dbReference type="GO" id="GO:0003723">
    <property type="term" value="F:RNA binding"/>
    <property type="evidence" value="ECO:0007669"/>
    <property type="project" value="InterPro"/>
</dbReference>
<feature type="repeat" description="PPR" evidence="2">
    <location>
        <begin position="455"/>
        <end position="489"/>
    </location>
</feature>
<evidence type="ECO:0000313" key="6">
    <source>
        <dbReference type="Proteomes" id="UP000585474"/>
    </source>
</evidence>
<dbReference type="Pfam" id="PF16884">
    <property type="entry name" value="ADH_N_2"/>
    <property type="match status" value="1"/>
</dbReference>
<feature type="repeat" description="PPR" evidence="2">
    <location>
        <begin position="350"/>
        <end position="384"/>
    </location>
</feature>
<keyword evidence="1" id="KW-0677">Repeat</keyword>
<dbReference type="Pfam" id="PF13041">
    <property type="entry name" value="PPR_2"/>
    <property type="match status" value="1"/>
</dbReference>
<evidence type="ECO:0000256" key="3">
    <source>
        <dbReference type="SAM" id="MobiDB-lite"/>
    </source>
</evidence>
<feature type="repeat" description="PPR" evidence="2">
    <location>
        <begin position="587"/>
        <end position="621"/>
    </location>
</feature>
<dbReference type="Pfam" id="PF01535">
    <property type="entry name" value="PPR"/>
    <property type="match status" value="3"/>
</dbReference>
<dbReference type="OrthoDB" id="1863268at2759"/>
<dbReference type="FunFam" id="1.25.40.10:FF:000090">
    <property type="entry name" value="Pentatricopeptide repeat-containing protein, chloroplastic"/>
    <property type="match status" value="1"/>
</dbReference>
<accession>A0A7J0FLZ2</accession>
<proteinExistence type="predicted"/>
<dbReference type="PANTHER" id="PTHR47926:SF436">
    <property type="entry name" value="PENTATRICOPEPTIDE REPEAT-CONTAINING PROTEIN ELI1, CHLOROPLASTIC-LIKE ISOFORM X2"/>
    <property type="match status" value="1"/>
</dbReference>
<dbReference type="InterPro" id="IPR046848">
    <property type="entry name" value="E_motif"/>
</dbReference>
<gene>
    <name evidence="5" type="ORF">Acr_13g0011520</name>
</gene>
<dbReference type="Gene3D" id="3.90.180.10">
    <property type="entry name" value="Medium-chain alcohol dehydrogenases, catalytic domain"/>
    <property type="match status" value="1"/>
</dbReference>
<dbReference type="Proteomes" id="UP000585474">
    <property type="component" value="Unassembled WGS sequence"/>
</dbReference>
<dbReference type="InterPro" id="IPR002885">
    <property type="entry name" value="PPR_rpt"/>
</dbReference>
<dbReference type="InterPro" id="IPR041694">
    <property type="entry name" value="ADH_N_2"/>
</dbReference>
<name>A0A7J0FLZ2_9ERIC</name>
<feature type="domain" description="Oxidoreductase N-terminal" evidence="4">
    <location>
        <begin position="12"/>
        <end position="117"/>
    </location>
</feature>
<dbReference type="InterPro" id="IPR011990">
    <property type="entry name" value="TPR-like_helical_dom_sf"/>
</dbReference>
<evidence type="ECO:0000256" key="2">
    <source>
        <dbReference type="PROSITE-ProRule" id="PRU00708"/>
    </source>
</evidence>
<protein>
    <submittedName>
        <fullName evidence="5">Pentatricopeptide repeat (PPR) superfamily protein</fullName>
    </submittedName>
</protein>
<dbReference type="GO" id="GO:0009451">
    <property type="term" value="P:RNA modification"/>
    <property type="evidence" value="ECO:0007669"/>
    <property type="project" value="InterPro"/>
</dbReference>
<dbReference type="EMBL" id="BJWL01000013">
    <property type="protein sequence ID" value="GFY99752.1"/>
    <property type="molecule type" value="Genomic_DNA"/>
</dbReference>
<dbReference type="AlphaFoldDB" id="A0A7J0FLZ2"/>
<dbReference type="NCBIfam" id="TIGR00756">
    <property type="entry name" value="PPR"/>
    <property type="match status" value="2"/>
</dbReference>
<dbReference type="Pfam" id="PF20431">
    <property type="entry name" value="E_motif"/>
    <property type="match status" value="1"/>
</dbReference>
<evidence type="ECO:0000256" key="1">
    <source>
        <dbReference type="ARBA" id="ARBA00022737"/>
    </source>
</evidence>
<dbReference type="InterPro" id="IPR011032">
    <property type="entry name" value="GroES-like_sf"/>
</dbReference>
<sequence length="769" mass="85680">MEVLNEYIAIRTPIDGAPQESDFELKTEKFLLSVDPASNDVVVKTLYVSIDPYQINRMKSYSSSQKASILAVGIVPGVAIDSYGVGRVVASGHPNFDKDDLVAGWISWGECSIVKGAVMLNKLEPMNFHSPTMWTFSVELLKEKLGFDDAFNYKEEGDLSSALKRSRNAGSSSGQHEHLWQSGGLRCDFRIHRRRKTCRAKHAQRGVQANQHPGVLGSRSHERVRGFRTRISSPPRQITSAMAKFTCLKTFHAAWRTFEMLSWGYFVGTMLRKKLFKSRMSEIEAYTTNTLKSLSQKCKTLNHLKQVHAHLLKSPHPQNPLAIGHLLSAATTTASFPYACSIFQTLLIRNTFMYNTMIRGYVHAHSPVPAILFYLDMIDSGHAAANNFTFPLLIKACSSLLPNYSKKIGRVVHGHVIKLGFLYDRFVGSALVEFYSMNLEMGIARMVFDKMPDRDVVLWTAMVDGYGKVGDVENARAVFDEMPERNVISWSAMMAAYSRVSDFRQGCGSTPTLSDIILNRTQYLATALVDMYSKCGCVESALSVFKGIPNKDAGAWNAIISGASMNGEARKLLKLFDKMITAGTQPTETTFVALLTVCTHARLVQEGLKLFKQMDTYGVKPKFEHYACVVDLLARAGMLKEAEKFIEEEIGGIEKADANVWGALLGACRTYGNVEIGNRVWKKIANMGVSDCGVHVLSYNIFREAGWELEARRVRRFILEEGMKKKPGCSVIEVNGVVEEFLAGDLSHTQSQQMCELLDSLSNMLYPVG</sequence>
<dbReference type="PROSITE" id="PS51375">
    <property type="entry name" value="PPR"/>
    <property type="match status" value="4"/>
</dbReference>
<comment type="caution">
    <text evidence="5">The sequence shown here is derived from an EMBL/GenBank/DDBJ whole genome shotgun (WGS) entry which is preliminary data.</text>
</comment>
<evidence type="ECO:0000259" key="4">
    <source>
        <dbReference type="Pfam" id="PF16884"/>
    </source>
</evidence>
<feature type="region of interest" description="Disordered" evidence="3">
    <location>
        <begin position="200"/>
        <end position="223"/>
    </location>
</feature>
<reference evidence="5 6" key="1">
    <citation type="submission" date="2019-07" db="EMBL/GenBank/DDBJ databases">
        <title>De Novo Assembly of kiwifruit Actinidia rufa.</title>
        <authorList>
            <person name="Sugita-Konishi S."/>
            <person name="Sato K."/>
            <person name="Mori E."/>
            <person name="Abe Y."/>
            <person name="Kisaki G."/>
            <person name="Hamano K."/>
            <person name="Suezawa K."/>
            <person name="Otani M."/>
            <person name="Fukuda T."/>
            <person name="Manabe T."/>
            <person name="Gomi K."/>
            <person name="Tabuchi M."/>
            <person name="Akimitsu K."/>
            <person name="Kataoka I."/>
        </authorList>
    </citation>
    <scope>NUCLEOTIDE SEQUENCE [LARGE SCALE GENOMIC DNA]</scope>
    <source>
        <strain evidence="6">cv. Fuchu</strain>
    </source>
</reference>
<evidence type="ECO:0000313" key="5">
    <source>
        <dbReference type="EMBL" id="GFY99752.1"/>
    </source>
</evidence>
<feature type="repeat" description="PPR" evidence="2">
    <location>
        <begin position="552"/>
        <end position="586"/>
    </location>
</feature>
<dbReference type="Gene3D" id="1.25.40.10">
    <property type="entry name" value="Tetratricopeptide repeat domain"/>
    <property type="match status" value="3"/>
</dbReference>
<dbReference type="SUPFAM" id="SSF50129">
    <property type="entry name" value="GroES-like"/>
    <property type="match status" value="1"/>
</dbReference>
<dbReference type="InterPro" id="IPR046960">
    <property type="entry name" value="PPR_At4g14850-like_plant"/>
</dbReference>